<keyword evidence="7" id="KW-1185">Reference proteome</keyword>
<dbReference type="SUPFAM" id="SSF51735">
    <property type="entry name" value="NAD(P)-binding Rossmann-fold domains"/>
    <property type="match status" value="1"/>
</dbReference>
<dbReference type="OrthoDB" id="2102561at2759"/>
<dbReference type="PANTHER" id="PTHR44169:SF6">
    <property type="entry name" value="NADPH-DEPENDENT 1-ACYLDIHYDROXYACETONE PHOSPHATE REDUCTASE"/>
    <property type="match status" value="1"/>
</dbReference>
<evidence type="ECO:0000256" key="1">
    <source>
        <dbReference type="ARBA" id="ARBA00006484"/>
    </source>
</evidence>
<dbReference type="PANTHER" id="PTHR44169">
    <property type="entry name" value="NADPH-DEPENDENT 1-ACYLDIHYDROXYACETONE PHOSPHATE REDUCTASE"/>
    <property type="match status" value="1"/>
</dbReference>
<dbReference type="EMBL" id="KZ993356">
    <property type="protein sequence ID" value="RKP04940.1"/>
    <property type="molecule type" value="Genomic_DNA"/>
</dbReference>
<dbReference type="STRING" id="78915.A0A4P9XI53"/>
<evidence type="ECO:0000256" key="2">
    <source>
        <dbReference type="ARBA" id="ARBA00022857"/>
    </source>
</evidence>
<evidence type="ECO:0008006" key="8">
    <source>
        <dbReference type="Google" id="ProtNLM"/>
    </source>
</evidence>
<dbReference type="GO" id="GO:0016491">
    <property type="term" value="F:oxidoreductase activity"/>
    <property type="evidence" value="ECO:0007669"/>
    <property type="project" value="UniProtKB-KW"/>
</dbReference>
<dbReference type="CDD" id="cd05374">
    <property type="entry name" value="17beta-HSD-like_SDR_c"/>
    <property type="match status" value="1"/>
</dbReference>
<keyword evidence="3" id="KW-0560">Oxidoreductase</keyword>
<dbReference type="GO" id="GO:0005783">
    <property type="term" value="C:endoplasmic reticulum"/>
    <property type="evidence" value="ECO:0007669"/>
    <property type="project" value="TreeGrafter"/>
</dbReference>
<dbReference type="Gene3D" id="3.40.50.720">
    <property type="entry name" value="NAD(P)-binding Rossmann-like Domain"/>
    <property type="match status" value="1"/>
</dbReference>
<name>A0A4P9XI53_9FUNG</name>
<dbReference type="PRINTS" id="PR00081">
    <property type="entry name" value="GDHRDH"/>
</dbReference>
<dbReference type="Proteomes" id="UP000271241">
    <property type="component" value="Unassembled WGS sequence"/>
</dbReference>
<organism evidence="5 7">
    <name type="scientific">Thamnocephalis sphaerospora</name>
    <dbReference type="NCBI Taxonomy" id="78915"/>
    <lineage>
        <taxon>Eukaryota</taxon>
        <taxon>Fungi</taxon>
        <taxon>Fungi incertae sedis</taxon>
        <taxon>Zoopagomycota</taxon>
        <taxon>Zoopagomycotina</taxon>
        <taxon>Zoopagomycetes</taxon>
        <taxon>Zoopagales</taxon>
        <taxon>Sigmoideomycetaceae</taxon>
        <taxon>Thamnocephalis</taxon>
    </lineage>
</organism>
<reference evidence="7" key="1">
    <citation type="journal article" date="2018" name="Nat. Microbiol.">
        <title>Leveraging single-cell genomics to expand the fungal tree of life.</title>
        <authorList>
            <person name="Ahrendt S.R."/>
            <person name="Quandt C.A."/>
            <person name="Ciobanu D."/>
            <person name="Clum A."/>
            <person name="Salamov A."/>
            <person name="Andreopoulos B."/>
            <person name="Cheng J.F."/>
            <person name="Woyke T."/>
            <person name="Pelin A."/>
            <person name="Henrissat B."/>
            <person name="Reynolds N.K."/>
            <person name="Benny G.L."/>
            <person name="Smith M.E."/>
            <person name="James T.Y."/>
            <person name="Grigoriev I.V."/>
        </authorList>
    </citation>
    <scope>NUCLEOTIDE SEQUENCE [LARGE SCALE GENOMIC DNA]</scope>
    <source>
        <strain evidence="7">RSA 1356</strain>
    </source>
</reference>
<dbReference type="InterPro" id="IPR020904">
    <property type="entry name" value="Sc_DH/Rdtase_CS"/>
</dbReference>
<reference evidence="5" key="2">
    <citation type="submission" date="2018-07" db="EMBL/GenBank/DDBJ databases">
        <title>Leveraging single-cell genomics to expand the Fungal Tree of Life.</title>
        <authorList>
            <consortium name="DOE Joint Genome Institute"/>
            <person name="Ahrendt S.R."/>
            <person name="Quandt C.A."/>
            <person name="Ciobanu D."/>
            <person name="Clum A."/>
            <person name="Salamov A."/>
            <person name="Andreopoulos B."/>
            <person name="Cheng J.-F."/>
            <person name="Woyke T."/>
            <person name="Pelin A."/>
            <person name="Henrissat B."/>
            <person name="Reynolds N."/>
            <person name="Benny G.L."/>
            <person name="Smith M.E."/>
            <person name="James T.Y."/>
            <person name="Grigoriev I.V."/>
        </authorList>
    </citation>
    <scope>NUCLEOTIDE SEQUENCE</scope>
    <source>
        <strain evidence="5">RSA 1356</strain>
    </source>
</reference>
<proteinExistence type="inferred from homology"/>
<gene>
    <name evidence="6" type="ORF">THASP1DRAFT_15219</name>
    <name evidence="5" type="ORF">THASP1DRAFT_20478</name>
</gene>
<evidence type="ECO:0000313" key="5">
    <source>
        <dbReference type="EMBL" id="RKP04940.1"/>
    </source>
</evidence>
<dbReference type="InterPro" id="IPR036291">
    <property type="entry name" value="NAD(P)-bd_dom_sf"/>
</dbReference>
<dbReference type="AlphaFoldDB" id="A0A4P9XI53"/>
<evidence type="ECO:0000313" key="7">
    <source>
        <dbReference type="Proteomes" id="UP000271241"/>
    </source>
</evidence>
<evidence type="ECO:0000256" key="3">
    <source>
        <dbReference type="ARBA" id="ARBA00023002"/>
    </source>
</evidence>
<dbReference type="Pfam" id="PF00106">
    <property type="entry name" value="adh_short"/>
    <property type="match status" value="1"/>
</dbReference>
<dbReference type="PRINTS" id="PR00080">
    <property type="entry name" value="SDRFAMILY"/>
</dbReference>
<dbReference type="EMBL" id="KZ992572">
    <property type="protein sequence ID" value="RKP08764.1"/>
    <property type="molecule type" value="Genomic_DNA"/>
</dbReference>
<comment type="similarity">
    <text evidence="1 4">Belongs to the short-chain dehydrogenases/reductases (SDR) family.</text>
</comment>
<evidence type="ECO:0000313" key="6">
    <source>
        <dbReference type="EMBL" id="RKP08764.1"/>
    </source>
</evidence>
<dbReference type="PROSITE" id="PS00061">
    <property type="entry name" value="ADH_SHORT"/>
    <property type="match status" value="1"/>
</dbReference>
<evidence type="ECO:0000256" key="4">
    <source>
        <dbReference type="RuleBase" id="RU000363"/>
    </source>
</evidence>
<protein>
    <recommendedName>
        <fullName evidence="8">NAD(P)-binding protein</fullName>
    </recommendedName>
</protein>
<dbReference type="InterPro" id="IPR002347">
    <property type="entry name" value="SDR_fam"/>
</dbReference>
<sequence>MDSNSKSTVVLVTGCSQGGIGHGLCCEFAQHGCTVYATARRVETMEDLKGMESGALRFYTIRTSLGIHTLQLDVTDSASIKAAVETILALEGHIDILVNNAGTFCVMPMLEQDLNIARQAYETNVWGPLAVIQTTVPSMMKRGSGTIVNIGSIAGLNASPWAGIYSSSKSALHAWTHSMRVELRPYGITTVLVYPG</sequence>
<accession>A0A4P9XI53</accession>
<keyword evidence="2" id="KW-0521">NADP</keyword>